<organism evidence="2 3">
    <name type="scientific">Hericium alpestre</name>
    <dbReference type="NCBI Taxonomy" id="135208"/>
    <lineage>
        <taxon>Eukaryota</taxon>
        <taxon>Fungi</taxon>
        <taxon>Dikarya</taxon>
        <taxon>Basidiomycota</taxon>
        <taxon>Agaricomycotina</taxon>
        <taxon>Agaricomycetes</taxon>
        <taxon>Russulales</taxon>
        <taxon>Hericiaceae</taxon>
        <taxon>Hericium</taxon>
    </lineage>
</organism>
<dbReference type="STRING" id="135208.A0A4Z0A200"/>
<feature type="region of interest" description="Disordered" evidence="1">
    <location>
        <begin position="101"/>
        <end position="141"/>
    </location>
</feature>
<dbReference type="AlphaFoldDB" id="A0A4Z0A200"/>
<keyword evidence="3" id="KW-1185">Reference proteome</keyword>
<dbReference type="Proteomes" id="UP000298061">
    <property type="component" value="Unassembled WGS sequence"/>
</dbReference>
<evidence type="ECO:0000256" key="1">
    <source>
        <dbReference type="SAM" id="MobiDB-lite"/>
    </source>
</evidence>
<name>A0A4Z0A200_9AGAM</name>
<reference evidence="2 3" key="1">
    <citation type="submission" date="2019-02" db="EMBL/GenBank/DDBJ databases">
        <title>Genome sequencing of the rare red list fungi Hericium alpestre (H. flagellum).</title>
        <authorList>
            <person name="Buettner E."/>
            <person name="Kellner H."/>
        </authorList>
    </citation>
    <scope>NUCLEOTIDE SEQUENCE [LARGE SCALE GENOMIC DNA]</scope>
    <source>
        <strain evidence="2 3">DSM 108284</strain>
    </source>
</reference>
<dbReference type="EMBL" id="SFCI01000371">
    <property type="protein sequence ID" value="TFY80221.1"/>
    <property type="molecule type" value="Genomic_DNA"/>
</dbReference>
<dbReference type="OrthoDB" id="2019015at2759"/>
<feature type="region of interest" description="Disordered" evidence="1">
    <location>
        <begin position="39"/>
        <end position="66"/>
    </location>
</feature>
<comment type="caution">
    <text evidence="2">The sequence shown here is derived from an EMBL/GenBank/DDBJ whole genome shotgun (WGS) entry which is preliminary data.</text>
</comment>
<evidence type="ECO:0000313" key="2">
    <source>
        <dbReference type="EMBL" id="TFY80221.1"/>
    </source>
</evidence>
<sequence length="205" mass="23642">MERRVLGSVKYLWDVTVTHADAAYMRKYYETEYREELAVDPGEQDTRSKAKEVADAENGAAPDPREFARTSFRPLYYTMQYPSNRAKLEMSFDLTHYQPQFRGASPMGPADPAGDPKDSPDDGAASGNAARTGTEDDGCLEPPFERHVFQTIFLDKKDSSDLWTKDEISEDKIIAERWWKQQSHRWQHYAKCVPWMMFLNGKKKT</sequence>
<proteinExistence type="predicted"/>
<evidence type="ECO:0000313" key="3">
    <source>
        <dbReference type="Proteomes" id="UP000298061"/>
    </source>
</evidence>
<gene>
    <name evidence="2" type="ORF">EWM64_g3791</name>
</gene>
<protein>
    <submittedName>
        <fullName evidence="2">Uncharacterized protein</fullName>
    </submittedName>
</protein>
<accession>A0A4Z0A200</accession>
<feature type="compositionally biased region" description="Basic and acidic residues" evidence="1">
    <location>
        <begin position="44"/>
        <end position="54"/>
    </location>
</feature>